<proteinExistence type="predicted"/>
<keyword evidence="3" id="KW-1185">Reference proteome</keyword>
<comment type="caution">
    <text evidence="2">The sequence shown here is derived from an EMBL/GenBank/DDBJ whole genome shotgun (WGS) entry which is preliminary data.</text>
</comment>
<dbReference type="Proteomes" id="UP001154282">
    <property type="component" value="Unassembled WGS sequence"/>
</dbReference>
<evidence type="ECO:0000313" key="2">
    <source>
        <dbReference type="EMBL" id="CAI0447900.1"/>
    </source>
</evidence>
<feature type="compositionally biased region" description="Polar residues" evidence="1">
    <location>
        <begin position="1"/>
        <end position="12"/>
    </location>
</feature>
<protein>
    <submittedName>
        <fullName evidence="2">Uncharacterized protein</fullName>
    </submittedName>
</protein>
<feature type="compositionally biased region" description="Basic and acidic residues" evidence="1">
    <location>
        <begin position="65"/>
        <end position="79"/>
    </location>
</feature>
<dbReference type="AlphaFoldDB" id="A0AAV0MQA3"/>
<name>A0AAV0MQA3_9ROSI</name>
<accession>A0AAV0MQA3</accession>
<feature type="compositionally biased region" description="Low complexity" evidence="1">
    <location>
        <begin position="49"/>
        <end position="58"/>
    </location>
</feature>
<feature type="compositionally biased region" description="Low complexity" evidence="1">
    <location>
        <begin position="14"/>
        <end position="26"/>
    </location>
</feature>
<dbReference type="EMBL" id="CAMGYJ010000007">
    <property type="protein sequence ID" value="CAI0447900.1"/>
    <property type="molecule type" value="Genomic_DNA"/>
</dbReference>
<feature type="region of interest" description="Disordered" evidence="1">
    <location>
        <begin position="1"/>
        <end position="106"/>
    </location>
</feature>
<sequence length="106" mass="11027">MLNQTISSTNAFIPSPLISSSQSSPPNTGKGGLLDLASPLSSPPPPNSPALAPATTSAFFNSTNKEGDLRLGKPPDRHISSHLPSPRPTLQGRSHNDVTASRCSEN</sequence>
<evidence type="ECO:0000256" key="1">
    <source>
        <dbReference type="SAM" id="MobiDB-lite"/>
    </source>
</evidence>
<evidence type="ECO:0000313" key="3">
    <source>
        <dbReference type="Proteomes" id="UP001154282"/>
    </source>
</evidence>
<feature type="compositionally biased region" description="Polar residues" evidence="1">
    <location>
        <begin position="91"/>
        <end position="106"/>
    </location>
</feature>
<reference evidence="2" key="1">
    <citation type="submission" date="2022-08" db="EMBL/GenBank/DDBJ databases">
        <authorList>
            <person name="Gutierrez-Valencia J."/>
        </authorList>
    </citation>
    <scope>NUCLEOTIDE SEQUENCE</scope>
</reference>
<gene>
    <name evidence="2" type="ORF">LITE_LOCUS29589</name>
</gene>
<organism evidence="2 3">
    <name type="scientific">Linum tenue</name>
    <dbReference type="NCBI Taxonomy" id="586396"/>
    <lineage>
        <taxon>Eukaryota</taxon>
        <taxon>Viridiplantae</taxon>
        <taxon>Streptophyta</taxon>
        <taxon>Embryophyta</taxon>
        <taxon>Tracheophyta</taxon>
        <taxon>Spermatophyta</taxon>
        <taxon>Magnoliopsida</taxon>
        <taxon>eudicotyledons</taxon>
        <taxon>Gunneridae</taxon>
        <taxon>Pentapetalae</taxon>
        <taxon>rosids</taxon>
        <taxon>fabids</taxon>
        <taxon>Malpighiales</taxon>
        <taxon>Linaceae</taxon>
        <taxon>Linum</taxon>
    </lineage>
</organism>